<dbReference type="Pfam" id="PF13577">
    <property type="entry name" value="SnoaL_4"/>
    <property type="match status" value="1"/>
</dbReference>
<protein>
    <recommendedName>
        <fullName evidence="1">SnoaL-like domain-containing protein</fullName>
    </recommendedName>
</protein>
<feature type="domain" description="SnoaL-like" evidence="1">
    <location>
        <begin position="13"/>
        <end position="135"/>
    </location>
</feature>
<gene>
    <name evidence="2" type="ORF">GBAR_LOCUS23187</name>
</gene>
<dbReference type="AlphaFoldDB" id="A0AA35T6P7"/>
<name>A0AA35T6P7_GEOBA</name>
<dbReference type="EMBL" id="CASHTH010003211">
    <property type="protein sequence ID" value="CAI8041791.1"/>
    <property type="molecule type" value="Genomic_DNA"/>
</dbReference>
<accession>A0AA35T6P7</accession>
<dbReference type="SUPFAM" id="SSF54427">
    <property type="entry name" value="NTF2-like"/>
    <property type="match status" value="1"/>
</dbReference>
<comment type="caution">
    <text evidence="2">The sequence shown here is derived from an EMBL/GenBank/DDBJ whole genome shotgun (WGS) entry which is preliminary data.</text>
</comment>
<dbReference type="Gene3D" id="3.10.450.50">
    <property type="match status" value="1"/>
</dbReference>
<dbReference type="InterPro" id="IPR037401">
    <property type="entry name" value="SnoaL-like"/>
</dbReference>
<reference evidence="2" key="1">
    <citation type="submission" date="2023-03" db="EMBL/GenBank/DDBJ databases">
        <authorList>
            <person name="Steffen K."/>
            <person name="Cardenas P."/>
        </authorList>
    </citation>
    <scope>NUCLEOTIDE SEQUENCE</scope>
</reference>
<proteinExistence type="predicted"/>
<evidence type="ECO:0000313" key="3">
    <source>
        <dbReference type="Proteomes" id="UP001174909"/>
    </source>
</evidence>
<dbReference type="CDD" id="cd00531">
    <property type="entry name" value="NTF2_like"/>
    <property type="match status" value="1"/>
</dbReference>
<keyword evidence="3" id="KW-1185">Reference proteome</keyword>
<evidence type="ECO:0000313" key="2">
    <source>
        <dbReference type="EMBL" id="CAI8041791.1"/>
    </source>
</evidence>
<organism evidence="2 3">
    <name type="scientific">Geodia barretti</name>
    <name type="common">Barrett's horny sponge</name>
    <dbReference type="NCBI Taxonomy" id="519541"/>
    <lineage>
        <taxon>Eukaryota</taxon>
        <taxon>Metazoa</taxon>
        <taxon>Porifera</taxon>
        <taxon>Demospongiae</taxon>
        <taxon>Heteroscleromorpha</taxon>
        <taxon>Tetractinellida</taxon>
        <taxon>Astrophorina</taxon>
        <taxon>Geodiidae</taxon>
        <taxon>Geodia</taxon>
    </lineage>
</organism>
<dbReference type="InterPro" id="IPR032710">
    <property type="entry name" value="NTF2-like_dom_sf"/>
</dbReference>
<evidence type="ECO:0000259" key="1">
    <source>
        <dbReference type="Pfam" id="PF13577"/>
    </source>
</evidence>
<dbReference type="Proteomes" id="UP001174909">
    <property type="component" value="Unassembled WGS sequence"/>
</dbReference>
<sequence length="156" mass="18074">MMPSGDLEQRIQVLEDIEAIKRLKHMYCGYCDDHYDADALADLFVEDAVWDGRERGRNEGREAIRAFFKNAPNRLPFAIHMVLNPIIEVDGDRATGIWYLFQPCTYADGGKAVWGSARYDEEYVRVNGEWKFQNLTLTSHFWTPFDGKGWVETQFA</sequence>